<dbReference type="SUPFAM" id="SSF55781">
    <property type="entry name" value="GAF domain-like"/>
    <property type="match status" value="1"/>
</dbReference>
<keyword evidence="8" id="KW-0175">Coiled coil</keyword>
<dbReference type="CDD" id="cd16922">
    <property type="entry name" value="HATPase_EvgS-ArcB-TorS-like"/>
    <property type="match status" value="1"/>
</dbReference>
<evidence type="ECO:0000259" key="11">
    <source>
        <dbReference type="PROSITE" id="PS50110"/>
    </source>
</evidence>
<evidence type="ECO:0000256" key="4">
    <source>
        <dbReference type="ARBA" id="ARBA00022679"/>
    </source>
</evidence>
<dbReference type="SMART" id="SM00448">
    <property type="entry name" value="REC"/>
    <property type="match status" value="2"/>
</dbReference>
<dbReference type="InterPro" id="IPR003594">
    <property type="entry name" value="HATPase_dom"/>
</dbReference>
<dbReference type="EMBL" id="BJYT01000001">
    <property type="protein sequence ID" value="GEO07969.1"/>
    <property type="molecule type" value="Genomic_DNA"/>
</dbReference>
<dbReference type="PROSITE" id="PS50109">
    <property type="entry name" value="HIS_KIN"/>
    <property type="match status" value="1"/>
</dbReference>
<dbReference type="SMART" id="SM00387">
    <property type="entry name" value="HATPase_c"/>
    <property type="match status" value="1"/>
</dbReference>
<dbReference type="SMART" id="SM00388">
    <property type="entry name" value="HisKA"/>
    <property type="match status" value="1"/>
</dbReference>
<organism evidence="12 13">
    <name type="scientific">Segetibacter aerophilus</name>
    <dbReference type="NCBI Taxonomy" id="670293"/>
    <lineage>
        <taxon>Bacteria</taxon>
        <taxon>Pseudomonadati</taxon>
        <taxon>Bacteroidota</taxon>
        <taxon>Chitinophagia</taxon>
        <taxon>Chitinophagales</taxon>
        <taxon>Chitinophagaceae</taxon>
        <taxon>Segetibacter</taxon>
    </lineage>
</organism>
<dbReference type="Pfam" id="PF13185">
    <property type="entry name" value="GAF_2"/>
    <property type="match status" value="1"/>
</dbReference>
<dbReference type="RefSeq" id="WP_147201911.1">
    <property type="nucleotide sequence ID" value="NZ_BJYT01000001.1"/>
</dbReference>
<feature type="modified residue" description="4-aspartylphosphate" evidence="7">
    <location>
        <position position="921"/>
    </location>
</feature>
<dbReference type="Pfam" id="PF02518">
    <property type="entry name" value="HATPase_c"/>
    <property type="match status" value="1"/>
</dbReference>
<feature type="domain" description="Response regulatory" evidence="11">
    <location>
        <begin position="1017"/>
        <end position="1134"/>
    </location>
</feature>
<evidence type="ECO:0000256" key="5">
    <source>
        <dbReference type="ARBA" id="ARBA00022777"/>
    </source>
</evidence>
<sequence>MDRKIKRQVKTGFAFAILLVLLVGLISLIIFEKQFRQGELVKHTYQVINQLQSIQSILIDMETGRRGFRSTNEKKFLQPYTEGLNQIQPTLADLQNLIKDNLQQTQKAQSLKNSVNDLLKYWNNLGEDASTYTRQRIVEITTFEKSKMDGIRQQLLEMETVEKELLRHREIEDNNSVSNAKWALVIGILLILGIVIILINQILREFNSRRKVEEDLLSNNKELSVVNEESAERNWLLQGLARVNDILQGHLDVAALSQLVLDTVIKYLELKAGAFYVYDEESKKIILTASYALPNSAKKEYDLHEGLVGQAAVEKEPIIISDIPPKYATIDSATVRLEPVHAIYASLFHNNELKGIVEVLSFERIPNESLQFLKLISNNIAVALHGVKEREKVQRLLEQVQRQKEVLEHQQEELRQTNEELTVQAEVLQSSEEELRVQEEELRQINAELKEKNNAIEKAGQSLSRKAKELEESSKYKSEFLANMSHELRTPLNSVLILAKLLSQNKDQNLTEKQVAHAKIIHKSGSDLLELINDILDLSKIEAGKVDLHVENVSVKSIATDLDQLFAVVAEEKGIKYLVEIQNGVPEQIKTDKQKVEQVLRNLLSNAFKFTPRNGHVKLLFDKVMEDNKEYLLMSVTDSGIGIPASKQQVIFEAFQQADGSTNRKYGGTGLGLSITKELMRILKGKLSIESQEHKGSNFRVLIPLDYGDADNSLSIAKSQSNPVKTDIKVVEQTVIPDERKNLAKEDRVMLIIEDDRDFAIIIREFAKSNGYKAIIALSGDEGLYCAKKYHPSAVILDMKLPGIHGATLLKMFKDDEQLKNIPVHVISGSDETDLLTSGALAFLKKPVKKEDLNNAFTLISEYLNSSVKRVLIFSRDNLTEEVGTTLTNEKNYDVVCDSATSLQEGIEKLDKTKYDCIIADIGANIEEGIAKLSELNEHLLPEHIPTIIYLDSDITSANELEMKRIADVVVRKSSSSNKRLLDELELFLYKVQEKKTVPQNKLQKSVDLEVTLQDKRVLLVDDDMRNVFALSAALERQHMEIITANDGKEALQVLKDDKDIDIVLMDIMMPEMDGYEAMRIIRQEMKLTRLPLIALTAKAMAGDREKCLAAGASDYISKPVDIHKLVSLMRVWLS</sequence>
<name>A0A512B7S9_9BACT</name>
<keyword evidence="9" id="KW-0472">Membrane</keyword>
<dbReference type="SUPFAM" id="SSF47384">
    <property type="entry name" value="Homodimeric domain of signal transducing histidine kinase"/>
    <property type="match status" value="1"/>
</dbReference>
<dbReference type="InterPro" id="IPR011006">
    <property type="entry name" value="CheY-like_superfamily"/>
</dbReference>
<dbReference type="PANTHER" id="PTHR45339:SF1">
    <property type="entry name" value="HYBRID SIGNAL TRANSDUCTION HISTIDINE KINASE J"/>
    <property type="match status" value="1"/>
</dbReference>
<dbReference type="PANTHER" id="PTHR45339">
    <property type="entry name" value="HYBRID SIGNAL TRANSDUCTION HISTIDINE KINASE J"/>
    <property type="match status" value="1"/>
</dbReference>
<dbReference type="OrthoDB" id="9811889at2"/>
<dbReference type="InterPro" id="IPR036097">
    <property type="entry name" value="HisK_dim/P_sf"/>
</dbReference>
<reference evidence="12 13" key="1">
    <citation type="submission" date="2019-07" db="EMBL/GenBank/DDBJ databases">
        <title>Whole genome shotgun sequence of Segetibacter aerophilus NBRC 106135.</title>
        <authorList>
            <person name="Hosoyama A."/>
            <person name="Uohara A."/>
            <person name="Ohji S."/>
            <person name="Ichikawa N."/>
        </authorList>
    </citation>
    <scope>NUCLEOTIDE SEQUENCE [LARGE SCALE GENOMIC DNA]</scope>
    <source>
        <strain evidence="12 13">NBRC 106135</strain>
    </source>
</reference>
<feature type="modified residue" description="4-aspartylphosphate" evidence="7">
    <location>
        <position position="798"/>
    </location>
</feature>
<dbReference type="InterPro" id="IPR003018">
    <property type="entry name" value="GAF"/>
</dbReference>
<dbReference type="InterPro" id="IPR004358">
    <property type="entry name" value="Sig_transdc_His_kin-like_C"/>
</dbReference>
<dbReference type="CDD" id="cd00082">
    <property type="entry name" value="HisKA"/>
    <property type="match status" value="1"/>
</dbReference>
<gene>
    <name evidence="12" type="ORF">SAE01_04650</name>
</gene>
<evidence type="ECO:0000259" key="10">
    <source>
        <dbReference type="PROSITE" id="PS50109"/>
    </source>
</evidence>
<dbReference type="InterPro" id="IPR036890">
    <property type="entry name" value="HATPase_C_sf"/>
</dbReference>
<dbReference type="CDD" id="cd17546">
    <property type="entry name" value="REC_hyHK_CKI1_RcsC-like"/>
    <property type="match status" value="1"/>
</dbReference>
<dbReference type="PRINTS" id="PR00344">
    <property type="entry name" value="BCTRLSENSOR"/>
</dbReference>
<dbReference type="SUPFAM" id="SSF52172">
    <property type="entry name" value="CheY-like"/>
    <property type="match status" value="3"/>
</dbReference>
<dbReference type="Gene3D" id="3.40.50.2300">
    <property type="match status" value="3"/>
</dbReference>
<dbReference type="Pfam" id="PF00512">
    <property type="entry name" value="HisKA"/>
    <property type="match status" value="1"/>
</dbReference>
<dbReference type="Gene3D" id="1.10.287.130">
    <property type="match status" value="1"/>
</dbReference>
<keyword evidence="4" id="KW-0808">Transferase</keyword>
<dbReference type="Pfam" id="PF05227">
    <property type="entry name" value="CHASE3"/>
    <property type="match status" value="1"/>
</dbReference>
<dbReference type="Pfam" id="PF00072">
    <property type="entry name" value="Response_reg"/>
    <property type="match status" value="2"/>
</dbReference>
<evidence type="ECO:0000313" key="13">
    <source>
        <dbReference type="Proteomes" id="UP000321513"/>
    </source>
</evidence>
<feature type="modified residue" description="4-aspartylphosphate" evidence="7">
    <location>
        <position position="1067"/>
    </location>
</feature>
<proteinExistence type="predicted"/>
<keyword evidence="6" id="KW-0902">Two-component regulatory system</keyword>
<accession>A0A512B7S9</accession>
<dbReference type="Gene3D" id="3.30.450.40">
    <property type="match status" value="1"/>
</dbReference>
<evidence type="ECO:0000256" key="3">
    <source>
        <dbReference type="ARBA" id="ARBA00022553"/>
    </source>
</evidence>
<dbReference type="SMART" id="SM00065">
    <property type="entry name" value="GAF"/>
    <property type="match status" value="1"/>
</dbReference>
<dbReference type="Proteomes" id="UP000321513">
    <property type="component" value="Unassembled WGS sequence"/>
</dbReference>
<keyword evidence="9" id="KW-0812">Transmembrane</keyword>
<keyword evidence="13" id="KW-1185">Reference proteome</keyword>
<feature type="domain" description="Histidine kinase" evidence="10">
    <location>
        <begin position="483"/>
        <end position="707"/>
    </location>
</feature>
<dbReference type="InterPro" id="IPR007891">
    <property type="entry name" value="CHASE3"/>
</dbReference>
<keyword evidence="9" id="KW-1133">Transmembrane helix</keyword>
<feature type="transmembrane region" description="Helical" evidence="9">
    <location>
        <begin position="12"/>
        <end position="31"/>
    </location>
</feature>
<dbReference type="InterPro" id="IPR003661">
    <property type="entry name" value="HisK_dim/P_dom"/>
</dbReference>
<dbReference type="GO" id="GO:0000155">
    <property type="term" value="F:phosphorelay sensor kinase activity"/>
    <property type="evidence" value="ECO:0007669"/>
    <property type="project" value="InterPro"/>
</dbReference>
<evidence type="ECO:0000256" key="7">
    <source>
        <dbReference type="PROSITE-ProRule" id="PRU00169"/>
    </source>
</evidence>
<dbReference type="InterPro" id="IPR005467">
    <property type="entry name" value="His_kinase_dom"/>
</dbReference>
<dbReference type="InterPro" id="IPR029016">
    <property type="entry name" value="GAF-like_dom_sf"/>
</dbReference>
<dbReference type="Gene3D" id="3.30.565.10">
    <property type="entry name" value="Histidine kinase-like ATPase, C-terminal domain"/>
    <property type="match status" value="1"/>
</dbReference>
<dbReference type="PROSITE" id="PS50110">
    <property type="entry name" value="RESPONSE_REGULATORY"/>
    <property type="match status" value="3"/>
</dbReference>
<dbReference type="CDD" id="cd19410">
    <property type="entry name" value="HK9-like_sensor"/>
    <property type="match status" value="1"/>
</dbReference>
<feature type="domain" description="Response regulatory" evidence="11">
    <location>
        <begin position="870"/>
        <end position="988"/>
    </location>
</feature>
<comment type="caution">
    <text evidence="12">The sequence shown here is derived from an EMBL/GenBank/DDBJ whole genome shotgun (WGS) entry which is preliminary data.</text>
</comment>
<dbReference type="CDD" id="cd00156">
    <property type="entry name" value="REC"/>
    <property type="match status" value="1"/>
</dbReference>
<evidence type="ECO:0000256" key="9">
    <source>
        <dbReference type="SAM" id="Phobius"/>
    </source>
</evidence>
<dbReference type="EC" id="2.7.13.3" evidence="2"/>
<dbReference type="FunFam" id="3.30.565.10:FF:000010">
    <property type="entry name" value="Sensor histidine kinase RcsC"/>
    <property type="match status" value="1"/>
</dbReference>
<feature type="coiled-coil region" evidence="8">
    <location>
        <begin position="390"/>
        <end position="473"/>
    </location>
</feature>
<feature type="domain" description="Response regulatory" evidence="11">
    <location>
        <begin position="749"/>
        <end position="861"/>
    </location>
</feature>
<evidence type="ECO:0000256" key="6">
    <source>
        <dbReference type="ARBA" id="ARBA00023012"/>
    </source>
</evidence>
<dbReference type="AlphaFoldDB" id="A0A512B7S9"/>
<dbReference type="InterPro" id="IPR001789">
    <property type="entry name" value="Sig_transdc_resp-reg_receiver"/>
</dbReference>
<evidence type="ECO:0000256" key="1">
    <source>
        <dbReference type="ARBA" id="ARBA00000085"/>
    </source>
</evidence>
<keyword evidence="5 12" id="KW-0418">Kinase</keyword>
<evidence type="ECO:0000256" key="8">
    <source>
        <dbReference type="SAM" id="Coils"/>
    </source>
</evidence>
<keyword evidence="3 7" id="KW-0597">Phosphoprotein</keyword>
<protein>
    <recommendedName>
        <fullName evidence="2">histidine kinase</fullName>
        <ecNumber evidence="2">2.7.13.3</ecNumber>
    </recommendedName>
</protein>
<evidence type="ECO:0000256" key="2">
    <source>
        <dbReference type="ARBA" id="ARBA00012438"/>
    </source>
</evidence>
<evidence type="ECO:0000313" key="12">
    <source>
        <dbReference type="EMBL" id="GEO07969.1"/>
    </source>
</evidence>
<comment type="catalytic activity">
    <reaction evidence="1">
        <text>ATP + protein L-histidine = ADP + protein N-phospho-L-histidine.</text>
        <dbReference type="EC" id="2.7.13.3"/>
    </reaction>
</comment>
<dbReference type="SUPFAM" id="SSF55874">
    <property type="entry name" value="ATPase domain of HSP90 chaperone/DNA topoisomerase II/histidine kinase"/>
    <property type="match status" value="1"/>
</dbReference>